<proteinExistence type="predicted"/>
<protein>
    <submittedName>
        <fullName evidence="2">tRNA (Adenosine(37)-N6)-threonylcarbamoyltransferase complex dimerization subunit type 1 TsaB</fullName>
    </submittedName>
</protein>
<dbReference type="InterPro" id="IPR043129">
    <property type="entry name" value="ATPase_NBD"/>
</dbReference>
<evidence type="ECO:0000313" key="3">
    <source>
        <dbReference type="Proteomes" id="UP000824118"/>
    </source>
</evidence>
<dbReference type="InterPro" id="IPR022496">
    <property type="entry name" value="T6A_TsaB"/>
</dbReference>
<evidence type="ECO:0000259" key="1">
    <source>
        <dbReference type="Pfam" id="PF00814"/>
    </source>
</evidence>
<feature type="domain" description="Gcp-like" evidence="1">
    <location>
        <begin position="33"/>
        <end position="224"/>
    </location>
</feature>
<dbReference type="CDD" id="cd24032">
    <property type="entry name" value="ASKHA_NBD_TsaB"/>
    <property type="match status" value="1"/>
</dbReference>
<dbReference type="Gene3D" id="3.30.420.40">
    <property type="match status" value="2"/>
</dbReference>
<evidence type="ECO:0000313" key="2">
    <source>
        <dbReference type="EMBL" id="HIU49668.1"/>
    </source>
</evidence>
<dbReference type="PANTHER" id="PTHR11735:SF11">
    <property type="entry name" value="TRNA THREONYLCARBAMOYLADENOSINE BIOSYNTHESIS PROTEIN TSAB"/>
    <property type="match status" value="1"/>
</dbReference>
<dbReference type="GO" id="GO:0005829">
    <property type="term" value="C:cytosol"/>
    <property type="evidence" value="ECO:0007669"/>
    <property type="project" value="TreeGrafter"/>
</dbReference>
<dbReference type="Pfam" id="PF00814">
    <property type="entry name" value="TsaD"/>
    <property type="match status" value="1"/>
</dbReference>
<dbReference type="SUPFAM" id="SSF53067">
    <property type="entry name" value="Actin-like ATPase domain"/>
    <property type="match status" value="2"/>
</dbReference>
<dbReference type="InterPro" id="IPR000905">
    <property type="entry name" value="Gcp-like_dom"/>
</dbReference>
<accession>A0A9D1LX71</accession>
<dbReference type="NCBIfam" id="TIGR03725">
    <property type="entry name" value="T6A_YeaZ"/>
    <property type="match status" value="1"/>
</dbReference>
<gene>
    <name evidence="2" type="primary">tsaB</name>
    <name evidence="2" type="ORF">IAD22_01465</name>
</gene>
<reference evidence="2" key="1">
    <citation type="submission" date="2020-10" db="EMBL/GenBank/DDBJ databases">
        <authorList>
            <person name="Gilroy R."/>
        </authorList>
    </citation>
    <scope>NUCLEOTIDE SEQUENCE</scope>
    <source>
        <strain evidence="2">ChiGjej1B1-1684</strain>
    </source>
</reference>
<sequence>MKVLAIDTSASPASAALVENQKIIGEFFINTKLTHSQTIMPMVESLLNCCETKLEDVDILAVSAGPGSFTGIRIGIAAIKGMAYGAEKKCVPVSTLEAMAYCHLYHNGIVCSVMDARCNQVYNGLFRVENGKVIRLCPDRAISIDDLIKELENVHENIILVGDGAELCNKAMAQTPVCAQLAPFNVRFQNASAVAFAAEIQALEGKTISSKELMPVYLRLPQAERELKKKQEAKNS</sequence>
<reference evidence="2" key="2">
    <citation type="journal article" date="2021" name="PeerJ">
        <title>Extensive microbial diversity within the chicken gut microbiome revealed by metagenomics and culture.</title>
        <authorList>
            <person name="Gilroy R."/>
            <person name="Ravi A."/>
            <person name="Getino M."/>
            <person name="Pursley I."/>
            <person name="Horton D.L."/>
            <person name="Alikhan N.F."/>
            <person name="Baker D."/>
            <person name="Gharbi K."/>
            <person name="Hall N."/>
            <person name="Watson M."/>
            <person name="Adriaenssens E.M."/>
            <person name="Foster-Nyarko E."/>
            <person name="Jarju S."/>
            <person name="Secka A."/>
            <person name="Antonio M."/>
            <person name="Oren A."/>
            <person name="Chaudhuri R.R."/>
            <person name="La Ragione R."/>
            <person name="Hildebrand F."/>
            <person name="Pallen M.J."/>
        </authorList>
    </citation>
    <scope>NUCLEOTIDE SEQUENCE</scope>
    <source>
        <strain evidence="2">ChiGjej1B1-1684</strain>
    </source>
</reference>
<name>A0A9D1LX71_9FIRM</name>
<dbReference type="GO" id="GO:0002949">
    <property type="term" value="P:tRNA threonylcarbamoyladenosine modification"/>
    <property type="evidence" value="ECO:0007669"/>
    <property type="project" value="InterPro"/>
</dbReference>
<comment type="caution">
    <text evidence="2">The sequence shown here is derived from an EMBL/GenBank/DDBJ whole genome shotgun (WGS) entry which is preliminary data.</text>
</comment>
<dbReference type="Proteomes" id="UP000824118">
    <property type="component" value="Unassembled WGS sequence"/>
</dbReference>
<organism evidence="2 3">
    <name type="scientific">Candidatus Limousia pullorum</name>
    <dbReference type="NCBI Taxonomy" id="2840860"/>
    <lineage>
        <taxon>Bacteria</taxon>
        <taxon>Bacillati</taxon>
        <taxon>Bacillota</taxon>
        <taxon>Clostridia</taxon>
        <taxon>Eubacteriales</taxon>
        <taxon>Oscillospiraceae</taxon>
        <taxon>Oscillospiraceae incertae sedis</taxon>
        <taxon>Candidatus Limousia</taxon>
    </lineage>
</organism>
<dbReference type="AlphaFoldDB" id="A0A9D1LX71"/>
<dbReference type="PANTHER" id="PTHR11735">
    <property type="entry name" value="TRNA N6-ADENOSINE THREONYLCARBAMOYLTRANSFERASE"/>
    <property type="match status" value="1"/>
</dbReference>
<dbReference type="EMBL" id="DVNG01000020">
    <property type="protein sequence ID" value="HIU49668.1"/>
    <property type="molecule type" value="Genomic_DNA"/>
</dbReference>